<evidence type="ECO:0000259" key="2">
    <source>
        <dbReference type="Pfam" id="PF23715"/>
    </source>
</evidence>
<feature type="region of interest" description="Disordered" evidence="1">
    <location>
        <begin position="340"/>
        <end position="381"/>
    </location>
</feature>
<gene>
    <name evidence="4" type="ORF">MDUV_35960</name>
</gene>
<name>A0A7I7K3K3_9MYCO</name>
<dbReference type="Pfam" id="PF23717">
    <property type="entry name" value="DUF7159"/>
    <property type="match status" value="1"/>
</dbReference>
<organism evidence="4 5">
    <name type="scientific">Mycolicibacterium duvalii</name>
    <dbReference type="NCBI Taxonomy" id="39688"/>
    <lineage>
        <taxon>Bacteria</taxon>
        <taxon>Bacillati</taxon>
        <taxon>Actinomycetota</taxon>
        <taxon>Actinomycetes</taxon>
        <taxon>Mycobacteriales</taxon>
        <taxon>Mycobacteriaceae</taxon>
        <taxon>Mycolicibacterium</taxon>
    </lineage>
</organism>
<sequence>MDLVLGLSMTSSSLRWVLVEGADQDGAPLDRGAMPVDPHQGIDAEALVSALFARAHPRRVDAIGLTWTTDAEALTSAVWQALTERGVENVIAVSDVEAAEALARGIADLAGCDRVVVCVAESRASVVASVTPEAVTADRVDPAALVDVGGLAPEAVFVVGSGDVATVVSVLRERVDVPVISAAEAELALARGAALAAASAVSLLDAEAAPARRALSPTATLAGVLSAAVLTFVVSASVALGMNFTPDTEQLARSVDTPAVDASPKPAPKAPEPVDDAPAPAENAPELAPEPEPAPPAEPPPPVAEPVAVEIAEPPAAPPPPAPEAPAPVYEEPAAPAYVRPAPAYVPPPPPPNYLPPAPAPAYVPPPAPAQLAPPPVPAAPVQPRLRDRIIERIPIINRFHEPEYPYGP</sequence>
<feature type="compositionally biased region" description="Pro residues" evidence="1">
    <location>
        <begin position="288"/>
        <end position="304"/>
    </location>
</feature>
<dbReference type="InterPro" id="IPR055581">
    <property type="entry name" value="DUF7157"/>
</dbReference>
<dbReference type="KEGG" id="mdu:MDUV_35960"/>
<feature type="domain" description="DUF7157" evidence="2">
    <location>
        <begin position="323"/>
        <end position="405"/>
    </location>
</feature>
<reference evidence="4 5" key="1">
    <citation type="journal article" date="2019" name="Emerg. Microbes Infect.">
        <title>Comprehensive subspecies identification of 175 nontuberculous mycobacteria species based on 7547 genomic profiles.</title>
        <authorList>
            <person name="Matsumoto Y."/>
            <person name="Kinjo T."/>
            <person name="Motooka D."/>
            <person name="Nabeya D."/>
            <person name="Jung N."/>
            <person name="Uechi K."/>
            <person name="Horii T."/>
            <person name="Iida T."/>
            <person name="Fujita J."/>
            <person name="Nakamura S."/>
        </authorList>
    </citation>
    <scope>NUCLEOTIDE SEQUENCE [LARGE SCALE GENOMIC DNA]</scope>
    <source>
        <strain evidence="4 5">JCM 6396</strain>
    </source>
</reference>
<accession>A0A7I7K3K3</accession>
<keyword evidence="5" id="KW-1185">Reference proteome</keyword>
<dbReference type="PRINTS" id="PR01217">
    <property type="entry name" value="PRICHEXTENSN"/>
</dbReference>
<evidence type="ECO:0000313" key="5">
    <source>
        <dbReference type="Proteomes" id="UP000467006"/>
    </source>
</evidence>
<dbReference type="InterPro" id="IPR055583">
    <property type="entry name" value="DUF7159"/>
</dbReference>
<dbReference type="EMBL" id="AP022563">
    <property type="protein sequence ID" value="BBX18736.1"/>
    <property type="molecule type" value="Genomic_DNA"/>
</dbReference>
<feature type="compositionally biased region" description="Low complexity" evidence="1">
    <location>
        <begin position="276"/>
        <end position="287"/>
    </location>
</feature>
<dbReference type="Pfam" id="PF23715">
    <property type="entry name" value="DUF7157"/>
    <property type="match status" value="1"/>
</dbReference>
<feature type="compositionally biased region" description="Pro residues" evidence="1">
    <location>
        <begin position="344"/>
        <end position="381"/>
    </location>
</feature>
<dbReference type="RefSeq" id="WP_163722240.1">
    <property type="nucleotide sequence ID" value="NZ_AP022563.1"/>
</dbReference>
<evidence type="ECO:0000313" key="4">
    <source>
        <dbReference type="EMBL" id="BBX18736.1"/>
    </source>
</evidence>
<evidence type="ECO:0000259" key="3">
    <source>
        <dbReference type="Pfam" id="PF23717"/>
    </source>
</evidence>
<feature type="region of interest" description="Disordered" evidence="1">
    <location>
        <begin position="255"/>
        <end position="304"/>
    </location>
</feature>
<evidence type="ECO:0000256" key="1">
    <source>
        <dbReference type="SAM" id="MobiDB-lite"/>
    </source>
</evidence>
<dbReference type="AlphaFoldDB" id="A0A7I7K3K3"/>
<proteinExistence type="predicted"/>
<dbReference type="Proteomes" id="UP000467006">
    <property type="component" value="Chromosome"/>
</dbReference>
<feature type="domain" description="DUF7159" evidence="3">
    <location>
        <begin position="2"/>
        <end position="207"/>
    </location>
</feature>
<protein>
    <submittedName>
        <fullName evidence="4">Uncharacterized protein</fullName>
    </submittedName>
</protein>